<dbReference type="Gene3D" id="3.40.50.10490">
    <property type="entry name" value="Glucose-6-phosphate isomerase like protein, domain 1"/>
    <property type="match status" value="2"/>
</dbReference>
<evidence type="ECO:0000256" key="7">
    <source>
        <dbReference type="ARBA" id="ARBA00022962"/>
    </source>
</evidence>
<dbReference type="InterPro" id="IPR001347">
    <property type="entry name" value="SIS_dom"/>
</dbReference>
<dbReference type="InterPro" id="IPR047084">
    <property type="entry name" value="GFAT_N"/>
</dbReference>
<proteinExistence type="predicted"/>
<dbReference type="NCBIfam" id="NF001484">
    <property type="entry name" value="PRK00331.1"/>
    <property type="match status" value="1"/>
</dbReference>
<keyword evidence="4" id="KW-0032">Aminotransferase</keyword>
<dbReference type="EC" id="2.6.1.16" evidence="2"/>
<evidence type="ECO:0000313" key="11">
    <source>
        <dbReference type="Proteomes" id="UP001499979"/>
    </source>
</evidence>
<evidence type="ECO:0000259" key="9">
    <source>
        <dbReference type="PROSITE" id="PS51464"/>
    </source>
</evidence>
<sequence length="598" mass="63998">MCGIVGYIGSQQAAPILLEGLTRLEHRGYDSAGLAVLGGTGIKVAKRAGRVRDLADGLPKRFGGKVGIGHTRWATHGPANDVNAHPHTDGKGRVAIVHNGIIDNASVLRQRLADEGVELASDTDSEVLAHLIAGSEADTLEAKVRDALSSVEGTYGLAVMHADFPDRLVVARNGSPLIVGVGDREMYVASDLAALVRHTTTVAHLEDGEITTITAGGFTSARETVTLDIDPDAYDAGEHDSFMHKEMLEQPAAAERVLRGRLDERFGTAHLGGLNMDARETRAIRRVKILGCGSAYYVGQMGASLVEELARIPADAEAASEFRYRNPIIEPDTLYVAVSQSGETIDTLLAVQEIRRKGGRVIGLVNVVGSAIARECDGGIYLHAGPEVAVASTKALTNMFLGFALLALQLGRVRDLSIADGRRLIAGLQRLPGQIEEVLAQEDALAELAGRLAEAESLFFVGRVRGFPVAREGAQKFKEISYRHAEAYQTSELKHGPLALISPEVPTVAIVPEDELTDRNVGALHEIDARRGPLVVVTHDGVDLGGLAAERIVVPRNERELDPILLTVPLQLLAYHAALRLGHDIDKPRNLAKSVTVE</sequence>
<feature type="domain" description="Glutamine amidotransferase type-2" evidence="8">
    <location>
        <begin position="2"/>
        <end position="216"/>
    </location>
</feature>
<keyword evidence="7" id="KW-0315">Glutamine amidotransferase</keyword>
<dbReference type="Pfam" id="PF01380">
    <property type="entry name" value="SIS"/>
    <property type="match status" value="2"/>
</dbReference>
<dbReference type="CDD" id="cd05008">
    <property type="entry name" value="SIS_GlmS_GlmD_1"/>
    <property type="match status" value="1"/>
</dbReference>
<dbReference type="Proteomes" id="UP001499979">
    <property type="component" value="Unassembled WGS sequence"/>
</dbReference>
<dbReference type="InterPro" id="IPR029055">
    <property type="entry name" value="Ntn_hydrolases_N"/>
</dbReference>
<dbReference type="InterPro" id="IPR035490">
    <property type="entry name" value="GlmS/FrlB_SIS"/>
</dbReference>
<dbReference type="RefSeq" id="WP_343909899.1">
    <property type="nucleotide sequence ID" value="NZ_BAAAJE010000026.1"/>
</dbReference>
<dbReference type="PANTHER" id="PTHR10937:SF0">
    <property type="entry name" value="GLUTAMINE--FRUCTOSE-6-PHOSPHATE TRANSAMINASE (ISOMERIZING)"/>
    <property type="match status" value="1"/>
</dbReference>
<dbReference type="SUPFAM" id="SSF53697">
    <property type="entry name" value="SIS domain"/>
    <property type="match status" value="1"/>
</dbReference>
<dbReference type="PANTHER" id="PTHR10937">
    <property type="entry name" value="GLUCOSAMINE--FRUCTOSE-6-PHOSPHATE AMINOTRANSFERASE, ISOMERIZING"/>
    <property type="match status" value="1"/>
</dbReference>
<evidence type="ECO:0000256" key="1">
    <source>
        <dbReference type="ARBA" id="ARBA00001031"/>
    </source>
</evidence>
<comment type="catalytic activity">
    <reaction evidence="1">
        <text>D-fructose 6-phosphate + L-glutamine = D-glucosamine 6-phosphate + L-glutamate</text>
        <dbReference type="Rhea" id="RHEA:13237"/>
        <dbReference type="ChEBI" id="CHEBI:29985"/>
        <dbReference type="ChEBI" id="CHEBI:58359"/>
        <dbReference type="ChEBI" id="CHEBI:58725"/>
        <dbReference type="ChEBI" id="CHEBI:61527"/>
        <dbReference type="EC" id="2.6.1.16"/>
    </reaction>
</comment>
<dbReference type="PROSITE" id="PS51464">
    <property type="entry name" value="SIS"/>
    <property type="match status" value="2"/>
</dbReference>
<evidence type="ECO:0000256" key="6">
    <source>
        <dbReference type="ARBA" id="ARBA00022737"/>
    </source>
</evidence>
<evidence type="ECO:0000259" key="8">
    <source>
        <dbReference type="PROSITE" id="PS51278"/>
    </source>
</evidence>
<dbReference type="InterPro" id="IPR046348">
    <property type="entry name" value="SIS_dom_sf"/>
</dbReference>
<protein>
    <recommendedName>
        <fullName evidence="3">Glutamine--fructose-6-phosphate aminotransferase [isomerizing]</fullName>
        <ecNumber evidence="2">2.6.1.16</ecNumber>
    </recommendedName>
</protein>
<comment type="caution">
    <text evidence="10">The sequence shown here is derived from an EMBL/GenBank/DDBJ whole genome shotgun (WGS) entry which is preliminary data.</text>
</comment>
<gene>
    <name evidence="10" type="primary">glmS_1</name>
    <name evidence="10" type="ORF">GCM10009606_42050</name>
</gene>
<dbReference type="NCBIfam" id="TIGR01135">
    <property type="entry name" value="glmS"/>
    <property type="match status" value="1"/>
</dbReference>
<dbReference type="PROSITE" id="PS51278">
    <property type="entry name" value="GATASE_TYPE_2"/>
    <property type="match status" value="1"/>
</dbReference>
<evidence type="ECO:0000313" key="10">
    <source>
        <dbReference type="EMBL" id="GAA1159569.1"/>
    </source>
</evidence>
<dbReference type="SUPFAM" id="SSF56235">
    <property type="entry name" value="N-terminal nucleophile aminohydrolases (Ntn hydrolases)"/>
    <property type="match status" value="1"/>
</dbReference>
<feature type="domain" description="SIS" evidence="9">
    <location>
        <begin position="276"/>
        <end position="416"/>
    </location>
</feature>
<organism evidence="10 11">
    <name type="scientific">Nocardioides aquiterrae</name>
    <dbReference type="NCBI Taxonomy" id="203799"/>
    <lineage>
        <taxon>Bacteria</taxon>
        <taxon>Bacillati</taxon>
        <taxon>Actinomycetota</taxon>
        <taxon>Actinomycetes</taxon>
        <taxon>Propionibacteriales</taxon>
        <taxon>Nocardioidaceae</taxon>
        <taxon>Nocardioides</taxon>
    </lineage>
</organism>
<evidence type="ECO:0000256" key="4">
    <source>
        <dbReference type="ARBA" id="ARBA00022576"/>
    </source>
</evidence>
<feature type="domain" description="SIS" evidence="9">
    <location>
        <begin position="448"/>
        <end position="588"/>
    </location>
</feature>
<dbReference type="CDD" id="cd05009">
    <property type="entry name" value="SIS_GlmS_GlmD_2"/>
    <property type="match status" value="1"/>
</dbReference>
<name>A0ABP4F7C7_9ACTN</name>
<dbReference type="InterPro" id="IPR017932">
    <property type="entry name" value="GATase_2_dom"/>
</dbReference>
<keyword evidence="11" id="KW-1185">Reference proteome</keyword>
<evidence type="ECO:0000256" key="3">
    <source>
        <dbReference type="ARBA" id="ARBA00016090"/>
    </source>
</evidence>
<dbReference type="CDD" id="cd00714">
    <property type="entry name" value="GFAT"/>
    <property type="match status" value="1"/>
</dbReference>
<reference evidence="11" key="1">
    <citation type="journal article" date="2019" name="Int. J. Syst. Evol. Microbiol.">
        <title>The Global Catalogue of Microorganisms (GCM) 10K type strain sequencing project: providing services to taxonomists for standard genome sequencing and annotation.</title>
        <authorList>
            <consortium name="The Broad Institute Genomics Platform"/>
            <consortium name="The Broad Institute Genome Sequencing Center for Infectious Disease"/>
            <person name="Wu L."/>
            <person name="Ma J."/>
        </authorList>
    </citation>
    <scope>NUCLEOTIDE SEQUENCE [LARGE SCALE GENOMIC DNA]</scope>
    <source>
        <strain evidence="11">JCM 11813</strain>
    </source>
</reference>
<dbReference type="Pfam" id="PF13522">
    <property type="entry name" value="GATase_6"/>
    <property type="match status" value="1"/>
</dbReference>
<dbReference type="Gene3D" id="3.60.20.10">
    <property type="entry name" value="Glutamine Phosphoribosylpyrophosphate, subunit 1, domain 1"/>
    <property type="match status" value="1"/>
</dbReference>
<dbReference type="InterPro" id="IPR035466">
    <property type="entry name" value="GlmS/AgaS_SIS"/>
</dbReference>
<keyword evidence="5" id="KW-0808">Transferase</keyword>
<accession>A0ABP4F7C7</accession>
<evidence type="ECO:0000256" key="2">
    <source>
        <dbReference type="ARBA" id="ARBA00012916"/>
    </source>
</evidence>
<keyword evidence="6" id="KW-0677">Repeat</keyword>
<dbReference type="EMBL" id="BAAAJE010000026">
    <property type="protein sequence ID" value="GAA1159569.1"/>
    <property type="molecule type" value="Genomic_DNA"/>
</dbReference>
<dbReference type="InterPro" id="IPR005855">
    <property type="entry name" value="GFAT"/>
</dbReference>
<evidence type="ECO:0000256" key="5">
    <source>
        <dbReference type="ARBA" id="ARBA00022679"/>
    </source>
</evidence>